<gene>
    <name evidence="3" type="ORF">dnl_40970</name>
</gene>
<evidence type="ECO:0000259" key="2">
    <source>
        <dbReference type="SMART" id="SM00736"/>
    </source>
</evidence>
<dbReference type="InterPro" id="IPR013783">
    <property type="entry name" value="Ig-like_fold"/>
</dbReference>
<dbReference type="InterPro" id="IPR015919">
    <property type="entry name" value="Cadherin-like_sf"/>
</dbReference>
<feature type="domain" description="Dystroglycan-type cadherin-like" evidence="2">
    <location>
        <begin position="638"/>
        <end position="730"/>
    </location>
</feature>
<sequence>MEKVLEKKISGINLKNILVITILIILNLIILNKPALAQNLIIEGSPPPALQNEFYSFTPAVYNAAGKKTFEGINIPDWSQFNIETGEISSKSGMPYPLNDHVGLYEGIAIIVSDEAGGIAMLGPLSIEVKNINDAPVIYDLDKNPIISPLPDAIENAEYSFEFLIFDPDLKLNVNEALTINLLNAPSWLGISQLPPDTETGTIKVSLKGKPGYQHPGSTYSIQISVFDQQNMRAVTDPLNIYVKNVNNNPVISGIPETEVKQGGSYLFTPEFKDLDLNLAEDFGDKISFSIAFGTDGKAAMPDWLIFNPATGQLSSRQGRPVNDDAGLVENIVISISDGIPDNSLDDSLAGFDICVKNVNDRPVMTHNLEIPSDGVVKQVIDKASQGQSFTMNFEAGDIDLSLTQRPCNTINDNINFTGINLPPWLELVADPENPLKAKLVNIENRPNNNETGPWQNIEVAVTDEQGGIDRFIFNINVINQNDQPCLVQVPEENIIVYEDKNIDFTALSAVSNDDLICSMPPFSIVNSTKTNIIKANDIDMKYGDQLYFKLVFPGEHEAKLSKWLGIKTKSSTEAELTGVPKNEDVGTWSGIRLIVSDRLNENDPERKTDEYTFNIEVKNTNDPPVFDKVPPNDTPFEIDAGIEWKDAAAEQYQKVSAYDVDFGDSVTYTLVSSPAPAWLNVHPVTGVLSGKPSNIHAGINTITLIAQDTSGAKATWTFSVKVNYINNVPVITKTSPHSAVEDVFFKHTINVDDIDKYSGDILTYKLENAPSWLKLVKDWAQNAVLYGVPLAADVGSNIGIKLTVTDSYNVSDFFIFNIDVEFVNDKPVISGSLPTAVVGRNYYFKPYSYDEEGDDLLFKIETDMEWLTIDEKTGLLTGLPLKKDLGENLISIYVYECCPEVNKTGLGPIILKVIGLEVIILPGDIDSSGTIDLKDCILGLQIMTGISLPVSISKDSDLNRDRIIGLREVIYILRKTSGIIN</sequence>
<dbReference type="InterPro" id="IPR006644">
    <property type="entry name" value="Cadg"/>
</dbReference>
<dbReference type="GO" id="GO:0005509">
    <property type="term" value="F:calcium ion binding"/>
    <property type="evidence" value="ECO:0007669"/>
    <property type="project" value="InterPro"/>
</dbReference>
<dbReference type="Proteomes" id="UP000663720">
    <property type="component" value="Chromosome"/>
</dbReference>
<dbReference type="KEGG" id="dli:dnl_40970"/>
<dbReference type="AlphaFoldDB" id="A0A975GIB2"/>
<dbReference type="SUPFAM" id="SSF49313">
    <property type="entry name" value="Cadherin-like"/>
    <property type="match status" value="4"/>
</dbReference>
<keyword evidence="1" id="KW-1133">Transmembrane helix</keyword>
<dbReference type="InterPro" id="IPR018247">
    <property type="entry name" value="EF_Hand_1_Ca_BS"/>
</dbReference>
<dbReference type="EMBL" id="CP061799">
    <property type="protein sequence ID" value="QTA81748.1"/>
    <property type="molecule type" value="Genomic_DNA"/>
</dbReference>
<evidence type="ECO:0000313" key="4">
    <source>
        <dbReference type="Proteomes" id="UP000663720"/>
    </source>
</evidence>
<dbReference type="SMART" id="SM00736">
    <property type="entry name" value="CADG"/>
    <property type="match status" value="3"/>
</dbReference>
<organism evidence="3 4">
    <name type="scientific">Desulfonema limicola</name>
    <dbReference type="NCBI Taxonomy" id="45656"/>
    <lineage>
        <taxon>Bacteria</taxon>
        <taxon>Pseudomonadati</taxon>
        <taxon>Thermodesulfobacteriota</taxon>
        <taxon>Desulfobacteria</taxon>
        <taxon>Desulfobacterales</taxon>
        <taxon>Desulfococcaceae</taxon>
        <taxon>Desulfonema</taxon>
    </lineage>
</organism>
<feature type="domain" description="Dystroglycan-type cadherin-like" evidence="2">
    <location>
        <begin position="250"/>
        <end position="363"/>
    </location>
</feature>
<proteinExistence type="predicted"/>
<dbReference type="GO" id="GO:0016020">
    <property type="term" value="C:membrane"/>
    <property type="evidence" value="ECO:0007669"/>
    <property type="project" value="InterPro"/>
</dbReference>
<keyword evidence="4" id="KW-1185">Reference proteome</keyword>
<keyword evidence="1" id="KW-0472">Membrane</keyword>
<accession>A0A975GIB2</accession>
<evidence type="ECO:0000313" key="3">
    <source>
        <dbReference type="EMBL" id="QTA81748.1"/>
    </source>
</evidence>
<feature type="transmembrane region" description="Helical" evidence="1">
    <location>
        <begin position="12"/>
        <end position="31"/>
    </location>
</feature>
<keyword evidence="1" id="KW-0812">Transmembrane</keyword>
<feature type="domain" description="Dystroglycan-type cadherin-like" evidence="2">
    <location>
        <begin position="731"/>
        <end position="828"/>
    </location>
</feature>
<dbReference type="RefSeq" id="WP_207687751.1">
    <property type="nucleotide sequence ID" value="NZ_CP061799.1"/>
</dbReference>
<protein>
    <submittedName>
        <fullName evidence="3">Ig domain-containing protein</fullName>
    </submittedName>
</protein>
<dbReference type="PROSITE" id="PS00018">
    <property type="entry name" value="EF_HAND_1"/>
    <property type="match status" value="1"/>
</dbReference>
<evidence type="ECO:0000256" key="1">
    <source>
        <dbReference type="SAM" id="Phobius"/>
    </source>
</evidence>
<name>A0A975GIB2_9BACT</name>
<dbReference type="Gene3D" id="2.60.40.10">
    <property type="entry name" value="Immunoglobulins"/>
    <property type="match status" value="4"/>
</dbReference>
<dbReference type="Pfam" id="PF05345">
    <property type="entry name" value="He_PIG"/>
    <property type="match status" value="1"/>
</dbReference>
<reference evidence="3" key="1">
    <citation type="journal article" date="2021" name="Microb. Physiol.">
        <title>Proteogenomic Insights into the Physiology of Marine, Sulfate-Reducing, Filamentous Desulfonema limicola and Desulfonema magnum.</title>
        <authorList>
            <person name="Schnaars V."/>
            <person name="Wohlbrand L."/>
            <person name="Scheve S."/>
            <person name="Hinrichs C."/>
            <person name="Reinhardt R."/>
            <person name="Rabus R."/>
        </authorList>
    </citation>
    <scope>NUCLEOTIDE SEQUENCE</scope>
    <source>
        <strain evidence="3">5ac10</strain>
    </source>
</reference>